<evidence type="ECO:0000313" key="9">
    <source>
        <dbReference type="Proteomes" id="UP001372834"/>
    </source>
</evidence>
<reference evidence="8 9" key="1">
    <citation type="submission" date="2023-10" db="EMBL/GenBank/DDBJ databases">
        <title>Genomes of two closely related lineages of the louse Polyplax serrata with different host specificities.</title>
        <authorList>
            <person name="Martinu J."/>
            <person name="Tarabai H."/>
            <person name="Stefka J."/>
            <person name="Hypsa V."/>
        </authorList>
    </citation>
    <scope>NUCLEOTIDE SEQUENCE [LARGE SCALE GENOMIC DNA]</scope>
    <source>
        <strain evidence="8">HR10_N</strain>
    </source>
</reference>
<dbReference type="EMBL" id="JAWJWE010000043">
    <property type="protein sequence ID" value="KAK6617756.1"/>
    <property type="molecule type" value="Genomic_DNA"/>
</dbReference>
<proteinExistence type="predicted"/>
<keyword evidence="4" id="KW-1000">Mitochondrion outer membrane</keyword>
<evidence type="ECO:0000256" key="4">
    <source>
        <dbReference type="ARBA" id="ARBA00022787"/>
    </source>
</evidence>
<protein>
    <submittedName>
        <fullName evidence="8">Uncharacterized protein</fullName>
    </submittedName>
</protein>
<dbReference type="Gene3D" id="1.50.40.10">
    <property type="entry name" value="Mitochondrial carrier domain"/>
    <property type="match status" value="1"/>
</dbReference>
<keyword evidence="3" id="KW-0677">Repeat</keyword>
<evidence type="ECO:0000256" key="3">
    <source>
        <dbReference type="ARBA" id="ARBA00022737"/>
    </source>
</evidence>
<organism evidence="8 9">
    <name type="scientific">Polyplax serrata</name>
    <name type="common">Common mouse louse</name>
    <dbReference type="NCBI Taxonomy" id="468196"/>
    <lineage>
        <taxon>Eukaryota</taxon>
        <taxon>Metazoa</taxon>
        <taxon>Ecdysozoa</taxon>
        <taxon>Arthropoda</taxon>
        <taxon>Hexapoda</taxon>
        <taxon>Insecta</taxon>
        <taxon>Pterygota</taxon>
        <taxon>Neoptera</taxon>
        <taxon>Paraneoptera</taxon>
        <taxon>Psocodea</taxon>
        <taxon>Troctomorpha</taxon>
        <taxon>Phthiraptera</taxon>
        <taxon>Anoplura</taxon>
        <taxon>Polyplacidae</taxon>
        <taxon>Polyplax</taxon>
    </lineage>
</organism>
<keyword evidence="7" id="KW-0472">Membrane</keyword>
<accession>A0AAN8P525</accession>
<evidence type="ECO:0000313" key="8">
    <source>
        <dbReference type="EMBL" id="KAK6617756.1"/>
    </source>
</evidence>
<evidence type="ECO:0000256" key="2">
    <source>
        <dbReference type="ARBA" id="ARBA00022692"/>
    </source>
</evidence>
<dbReference type="PANTHER" id="PTHR10780:SF18">
    <property type="entry name" value="LD43650P"/>
    <property type="match status" value="1"/>
</dbReference>
<evidence type="ECO:0000256" key="1">
    <source>
        <dbReference type="ARBA" id="ARBA00004374"/>
    </source>
</evidence>
<keyword evidence="2" id="KW-0812">Transmembrane</keyword>
<evidence type="ECO:0000256" key="6">
    <source>
        <dbReference type="ARBA" id="ARBA00023128"/>
    </source>
</evidence>
<gene>
    <name evidence="8" type="ORF">RUM43_013984</name>
</gene>
<keyword evidence="5" id="KW-1133">Transmembrane helix</keyword>
<comment type="subcellular location">
    <subcellularLocation>
        <location evidence="1">Mitochondrion outer membrane</location>
        <topology evidence="1">Multi-pass membrane protein</topology>
    </subcellularLocation>
</comment>
<keyword evidence="6" id="KW-0496">Mitochondrion</keyword>
<dbReference type="Proteomes" id="UP001372834">
    <property type="component" value="Unassembled WGS sequence"/>
</dbReference>
<comment type="caution">
    <text evidence="8">The sequence shown here is derived from an EMBL/GenBank/DDBJ whole genome shotgun (WGS) entry which is preliminary data.</text>
</comment>
<dbReference type="PANTHER" id="PTHR10780">
    <property type="entry name" value="MITOCHONDRIAL CARRIER HOMOLOG"/>
    <property type="match status" value="1"/>
</dbReference>
<evidence type="ECO:0000256" key="5">
    <source>
        <dbReference type="ARBA" id="ARBA00022989"/>
    </source>
</evidence>
<dbReference type="SUPFAM" id="SSF103506">
    <property type="entry name" value="Mitochondrial carrier"/>
    <property type="match status" value="1"/>
</dbReference>
<dbReference type="GO" id="GO:0005741">
    <property type="term" value="C:mitochondrial outer membrane"/>
    <property type="evidence" value="ECO:0007669"/>
    <property type="project" value="UniProtKB-SubCell"/>
</dbReference>
<evidence type="ECO:0000256" key="7">
    <source>
        <dbReference type="ARBA" id="ARBA00023136"/>
    </source>
</evidence>
<dbReference type="AlphaFoldDB" id="A0AAN8P525"/>
<dbReference type="InterPro" id="IPR023395">
    <property type="entry name" value="MCP_dom_sf"/>
</dbReference>
<name>A0AAN8P525_POLSC</name>
<sequence length="383" mass="43815">MANFFVNNLFRIAVSSLNFVSPSIVADILLHPFDFATVLLQIGFDPEGVKCQSTTLFSVIVQYALFTFYIPYLLTSMQGLQLMGMPHPSIFYYVGYVYKKEGLCGCYRGLVPKICERMIVTIVNERIKKSIEKDSCRPPEDVEIEPDQDVFFQNLMNTVCSQFFAVLASHPFHVLMVTSFSEFTCGKKSTLTQLTRSIFSDEGIESLNEGVYLTTRIARFGLLLSRITLKKVKYCRFTVFKQSNVVEGRIVESTTRDEHGEIQRIRSNGRPHINNILHNFLRIFTHNSSPPNQTILPRGRPHVTSILEYVPLTSKLFYYIMIRDFLSKKISSPFFLVSHCTIVLDSGWDKFPLFPYLDPLAALVQKHLIPVRRSGVKKCMPTN</sequence>